<comment type="caution">
    <text evidence="2">The sequence shown here is derived from an EMBL/GenBank/DDBJ whole genome shotgun (WGS) entry which is preliminary data.</text>
</comment>
<evidence type="ECO:0000313" key="4">
    <source>
        <dbReference type="Proteomes" id="UP000307706"/>
    </source>
</evidence>
<organism evidence="2 4">
    <name type="scientific">Pseudoalteromonas citrea</name>
    <dbReference type="NCBI Taxonomy" id="43655"/>
    <lineage>
        <taxon>Bacteria</taxon>
        <taxon>Pseudomonadati</taxon>
        <taxon>Pseudomonadota</taxon>
        <taxon>Gammaproteobacteria</taxon>
        <taxon>Alteromonadales</taxon>
        <taxon>Pseudoalteromonadaceae</taxon>
        <taxon>Pseudoalteromonas</taxon>
    </lineage>
</organism>
<dbReference type="RefSeq" id="WP_138594480.1">
    <property type="nucleotide sequence ID" value="NZ_PNCK01000006.1"/>
</dbReference>
<dbReference type="EMBL" id="PNCL01000068">
    <property type="protein sequence ID" value="TMP57616.1"/>
    <property type="molecule type" value="Genomic_DNA"/>
</dbReference>
<dbReference type="EMBL" id="PNCK01000006">
    <property type="protein sequence ID" value="TMP46595.1"/>
    <property type="molecule type" value="Genomic_DNA"/>
</dbReference>
<gene>
    <name evidence="2" type="ORF">CWB96_13430</name>
    <name evidence="1" type="ORF">CWB97_01660</name>
</gene>
<evidence type="ECO:0000313" key="2">
    <source>
        <dbReference type="EMBL" id="TMP57616.1"/>
    </source>
</evidence>
<dbReference type="Proteomes" id="UP000307706">
    <property type="component" value="Unassembled WGS sequence"/>
</dbReference>
<reference evidence="3 4" key="2">
    <citation type="submission" date="2019-06" db="EMBL/GenBank/DDBJ databases">
        <title>Co-occurence of chitin degradation, pigmentation and bioactivity in marine Pseudoalteromonas.</title>
        <authorList>
            <person name="Sonnenschein E.C."/>
            <person name="Bech P.K."/>
        </authorList>
    </citation>
    <scope>NUCLEOTIDE SEQUENCE [LARGE SCALE GENOMIC DNA]</scope>
    <source>
        <strain evidence="4">S2231</strain>
        <strain evidence="1 3">S2233</strain>
    </source>
</reference>
<proteinExistence type="predicted"/>
<evidence type="ECO:0000313" key="1">
    <source>
        <dbReference type="EMBL" id="TMP46595.1"/>
    </source>
</evidence>
<dbReference type="Proteomes" id="UP000305730">
    <property type="component" value="Unassembled WGS sequence"/>
</dbReference>
<evidence type="ECO:0000313" key="3">
    <source>
        <dbReference type="Proteomes" id="UP000305730"/>
    </source>
</evidence>
<dbReference type="AlphaFoldDB" id="A0A5S3XMN9"/>
<dbReference type="OrthoDB" id="6283631at2"/>
<protein>
    <submittedName>
        <fullName evidence="2">Uncharacterized protein</fullName>
    </submittedName>
</protein>
<reference evidence="2" key="3">
    <citation type="submission" date="2019-09" db="EMBL/GenBank/DDBJ databases">
        <title>Co-occurence of chitin degradation, pigmentation and bioactivity in marine Pseudoalteromonas.</title>
        <authorList>
            <person name="Sonnenschein E.C."/>
            <person name="Bech P.K."/>
        </authorList>
    </citation>
    <scope>NUCLEOTIDE SEQUENCE</scope>
    <source>
        <strain evidence="2">S2231</strain>
    </source>
</reference>
<reference evidence="2 4" key="1">
    <citation type="submission" date="2017-12" db="EMBL/GenBank/DDBJ databases">
        <authorList>
            <person name="Paulsen S."/>
            <person name="Gram L.K."/>
        </authorList>
    </citation>
    <scope>NUCLEOTIDE SEQUENCE [LARGE SCALE GENOMIC DNA]</scope>
    <source>
        <strain evidence="2 4">S2231</strain>
        <strain evidence="1">S2233</strain>
    </source>
</reference>
<dbReference type="PROSITE" id="PS51257">
    <property type="entry name" value="PROKAR_LIPOPROTEIN"/>
    <property type="match status" value="1"/>
</dbReference>
<name>A0A5S3XMN9_9GAMM</name>
<keyword evidence="3" id="KW-1185">Reference proteome</keyword>
<accession>A0A5S3XMN9</accession>
<sequence length="712" mass="77412">MKKSILALVIAAAITGCGSSEDVSNVEPSASLESTSSNITKVSGYVGNGSIQGATVTVSKIINNAKTPFENDEVNSSSLVTDENGFYSIEISNYTGPIKIEVSSNENTIATCEATLGCGHFTFSQDMKYSEINTEFNLSSIAYVSDGSTEVQSNVSVISHITAELLKDTHINEQSINITSANIASLFSLENNYTNVKPFKTHQLSSVNNQENIEGLKYSIFNSGIANALYQDERDLSSVSTRITSAIEDLKFAQGKLLAIQDEDASFEFTVSNTYGGAVTAAQFIASTLPEEQRQIVDQLAVEIENTQQSKIAKISGNDARVEPTPTLFTSGENLDKAKAMVNDIRVFANLFDISGNSTSSLISQGKELEPVLKDTTKLLKDELESFTLLNETISAIGQINREINDGLTTGNVFNIKDYTTLPDITGTVILNKSGRSFFANISSEQSVIQITAGIQTHAGNKAEKISLNGLLSTPSFELKVKQASYANFEFLTDSAQRSSDELSGGDLALNIELKSKGQDNNLNFSGQFEFDFVTNSALSSEDRELVIIPNSMLLLGDFSDDNANSIFALLTVMIQNAEEQLDVDSYQNLLNSLKIDTGISVSSSINEYETSVYLFMDDTNGKNQLLNLSLTYSEPDTNSARKLSVVHDSENKTTLLTNPEKVRLEIFDKSITVNGEAQLGKVTLDSEELAIIIKRDNLTMIRYKDGSLETL</sequence>